<reference evidence="1 2" key="1">
    <citation type="submission" date="2019-10" db="EMBL/GenBank/DDBJ databases">
        <authorList>
            <person name="Palmer J.M."/>
        </authorList>
    </citation>
    <scope>NUCLEOTIDE SEQUENCE [LARGE SCALE GENOMIC DNA]</scope>
    <source>
        <strain evidence="1 2">TWF694</strain>
    </source>
</reference>
<proteinExistence type="predicted"/>
<organism evidence="1 2">
    <name type="scientific">Orbilia ellipsospora</name>
    <dbReference type="NCBI Taxonomy" id="2528407"/>
    <lineage>
        <taxon>Eukaryota</taxon>
        <taxon>Fungi</taxon>
        <taxon>Dikarya</taxon>
        <taxon>Ascomycota</taxon>
        <taxon>Pezizomycotina</taxon>
        <taxon>Orbiliomycetes</taxon>
        <taxon>Orbiliales</taxon>
        <taxon>Orbiliaceae</taxon>
        <taxon>Orbilia</taxon>
    </lineage>
</organism>
<evidence type="ECO:0000313" key="2">
    <source>
        <dbReference type="Proteomes" id="UP001365542"/>
    </source>
</evidence>
<protein>
    <submittedName>
        <fullName evidence="1">Uncharacterized protein</fullName>
    </submittedName>
</protein>
<comment type="caution">
    <text evidence="1">The sequence shown here is derived from an EMBL/GenBank/DDBJ whole genome shotgun (WGS) entry which is preliminary data.</text>
</comment>
<dbReference type="Proteomes" id="UP001365542">
    <property type="component" value="Unassembled WGS sequence"/>
</dbReference>
<gene>
    <name evidence="1" type="ORF">TWF694_000351</name>
</gene>
<keyword evidence="2" id="KW-1185">Reference proteome</keyword>
<dbReference type="AlphaFoldDB" id="A0AAV9XNB5"/>
<evidence type="ECO:0000313" key="1">
    <source>
        <dbReference type="EMBL" id="KAK6543609.1"/>
    </source>
</evidence>
<dbReference type="EMBL" id="JAVHJO010000001">
    <property type="protein sequence ID" value="KAK6543609.1"/>
    <property type="molecule type" value="Genomic_DNA"/>
</dbReference>
<name>A0AAV9XNB5_9PEZI</name>
<sequence>MEHFRCTQTGDSDEYSPPPCPEYVPNSQHIYQYSQTQPGALHTGEESLSRLYNSESIEGSEPDLDSLRTYFDPQMRAQQNLRGHQRRPIQCSVCFHDDAYECGCLYVPLAPRRSGSPGLGSEFGSGYSLNQDRFQQHHQQGLGGNHRGGLTRTGIQHPSRAQTIQNPGMLHGIQHPNMTRGIQYPDMGREVQVPGLAHAIRGGGYPPPAMYRSVVPAPQMRGDHRMRIRDPRGGTVMYREDSIGSGAENFESYGAGRYAGPQYSLYESEDGRGSLPPDFDHPCRYHYHRY</sequence>
<accession>A0AAV9XNB5</accession>